<dbReference type="EMBL" id="HG315671">
    <property type="protein sequence ID" value="CDF78943.1"/>
    <property type="molecule type" value="Genomic_DNA"/>
</dbReference>
<dbReference type="PROSITE" id="PS51257">
    <property type="entry name" value="PROKAR_LIPOPROTEIN"/>
    <property type="match status" value="1"/>
</dbReference>
<gene>
    <name evidence="1" type="ORF">BN863_12310</name>
</gene>
<name>T2KKH4_FORAG</name>
<dbReference type="HOGENOM" id="CLU_1314115_0_0_10"/>
<keyword evidence="2" id="KW-1185">Reference proteome</keyword>
<dbReference type="Proteomes" id="UP000016160">
    <property type="component" value="Chromosome"/>
</dbReference>
<sequence>MKRNRLHISSLLLIVLTSLYSCSSVSYFKKHNLQEVQYMVEKTVLITGNTDSILHTEKHLNFTKNGRVESSFTLNNNKDTIQTTEKKLFFEKQTHPDLPNYYCKTRWKTKHRERISCYSQKKYKQNEKIVYYSKNGKILKEVDHFKTFNTHYYNYNNETLQSIVIKDTTDTVIDSIAITCLKTDEKNNCITLEKRHTKSDSILRVYRQITY</sequence>
<evidence type="ECO:0000313" key="1">
    <source>
        <dbReference type="EMBL" id="CDF78943.1"/>
    </source>
</evidence>
<evidence type="ECO:0000313" key="2">
    <source>
        <dbReference type="Proteomes" id="UP000016160"/>
    </source>
</evidence>
<protein>
    <recommendedName>
        <fullName evidence="3">Lipoprotein</fullName>
    </recommendedName>
</protein>
<dbReference type="RefSeq" id="WP_148304572.1">
    <property type="nucleotide sequence ID" value="NZ_HG315671.1"/>
</dbReference>
<dbReference type="OrthoDB" id="1347089at2"/>
<dbReference type="AlphaFoldDB" id="T2KKH4"/>
<dbReference type="eggNOG" id="ENOG5031UYN">
    <property type="taxonomic scope" value="Bacteria"/>
</dbReference>
<accession>T2KKH4</accession>
<dbReference type="PATRIC" id="fig|1347342.6.peg.1241"/>
<organism evidence="1 2">
    <name type="scientific">Formosa agariphila (strain DSM 15362 / KCTC 12365 / LMG 23005 / KMM 3901 / M-2Alg 35-1)</name>
    <dbReference type="NCBI Taxonomy" id="1347342"/>
    <lineage>
        <taxon>Bacteria</taxon>
        <taxon>Pseudomonadati</taxon>
        <taxon>Bacteroidota</taxon>
        <taxon>Flavobacteriia</taxon>
        <taxon>Flavobacteriales</taxon>
        <taxon>Flavobacteriaceae</taxon>
        <taxon>Formosa</taxon>
    </lineage>
</organism>
<evidence type="ECO:0008006" key="3">
    <source>
        <dbReference type="Google" id="ProtNLM"/>
    </source>
</evidence>
<reference evidence="1 2" key="1">
    <citation type="journal article" date="2013" name="Appl. Environ. Microbiol.">
        <title>The genome of the alga-associated marine flavobacterium Formosa agariphila KMM 3901T reveals a broad potential for degradation of algal polysaccharides.</title>
        <authorList>
            <person name="Mann A.J."/>
            <person name="Hahnke R.L."/>
            <person name="Huang S."/>
            <person name="Werner J."/>
            <person name="Xing P."/>
            <person name="Barbeyron T."/>
            <person name="Huettel B."/>
            <person name="Stueber K."/>
            <person name="Reinhardt R."/>
            <person name="Harder J."/>
            <person name="Gloeckner F.O."/>
            <person name="Amann R.I."/>
            <person name="Teeling H."/>
        </authorList>
    </citation>
    <scope>NUCLEOTIDE SEQUENCE [LARGE SCALE GENOMIC DNA]</scope>
    <source>
        <strain evidence="2">DSM 15362 / KCTC 12365 / LMG 23005 / KMM 3901</strain>
    </source>
</reference>
<proteinExistence type="predicted"/>